<evidence type="ECO:0000313" key="6">
    <source>
        <dbReference type="Proteomes" id="UP000606870"/>
    </source>
</evidence>
<sequence length="193" mass="22485">MREAFRVYTQGKLTFSAGIAFFSPSYPIHSMAKLTGELEDMAKKTPQKDAVALFGMDTNEDGTELLCHHVHKWERFEHGVCEEKLHFLQHSFNLSGMNSDALPVGKTMLYRLKGLVEELDRSGDKINLARFLYTLARMQPQKQKDEAKYKRQMKIYSDVLEQLYYWVKAGKDRKELLTALHLAIYYLRDNQKN</sequence>
<dbReference type="Pfam" id="PF20824">
    <property type="entry name" value="Cmr2_hel_dom2"/>
    <property type="match status" value="1"/>
</dbReference>
<evidence type="ECO:0000256" key="2">
    <source>
        <dbReference type="ARBA" id="ARBA00023118"/>
    </source>
</evidence>
<protein>
    <submittedName>
        <fullName evidence="5">Uncharacterized protein</fullName>
    </submittedName>
</protein>
<proteinExistence type="predicted"/>
<organism evidence="5 6">
    <name type="scientific">Megasphaera hominis</name>
    <dbReference type="NCBI Taxonomy" id="159836"/>
    <lineage>
        <taxon>Bacteria</taxon>
        <taxon>Bacillati</taxon>
        <taxon>Bacillota</taxon>
        <taxon>Negativicutes</taxon>
        <taxon>Veillonellales</taxon>
        <taxon>Veillonellaceae</taxon>
        <taxon>Megasphaera</taxon>
    </lineage>
</organism>
<dbReference type="EMBL" id="JACOGK010000053">
    <property type="protein sequence ID" value="MBC3537943.1"/>
    <property type="molecule type" value="Genomic_DNA"/>
</dbReference>
<keyword evidence="6" id="KW-1185">Reference proteome</keyword>
<dbReference type="Proteomes" id="UP000606870">
    <property type="component" value="Unassembled WGS sequence"/>
</dbReference>
<keyword evidence="1" id="KW-0547">Nucleotide-binding</keyword>
<dbReference type="PANTHER" id="PTHR36528">
    <property type="entry name" value="CRISPR SYSTEM SINGLE-STRAND-SPECIFIC DEOXYRIBONUCLEASE CAS10/CSM1 (SUBTYPE III-A)"/>
    <property type="match status" value="1"/>
</dbReference>
<gene>
    <name evidence="5" type="ORF">H8J70_11905</name>
</gene>
<feature type="domain" description="Cas10/Cmr2 second palm" evidence="4">
    <location>
        <begin position="2"/>
        <end position="52"/>
    </location>
</feature>
<dbReference type="Pfam" id="PF22335">
    <property type="entry name" value="Cas10-Cmr2_palm2"/>
    <property type="match status" value="1"/>
</dbReference>
<evidence type="ECO:0000259" key="3">
    <source>
        <dbReference type="Pfam" id="PF20824"/>
    </source>
</evidence>
<dbReference type="InterPro" id="IPR054767">
    <property type="entry name" value="Cas10-Cmr2_palm2"/>
</dbReference>
<dbReference type="InterPro" id="IPR048693">
    <property type="entry name" value="Cmr2-like_C"/>
</dbReference>
<comment type="caution">
    <text evidence="5">The sequence shown here is derived from an EMBL/GenBank/DDBJ whole genome shotgun (WGS) entry which is preliminary data.</text>
</comment>
<dbReference type="PANTHER" id="PTHR36528:SF1">
    <property type="entry name" value="CRISPR SYSTEM SINGLE-STRAND-SPECIFIC DEOXYRIBONUCLEASE CAS10_CSM1 (SUBTYPE III-A)"/>
    <property type="match status" value="1"/>
</dbReference>
<dbReference type="Gene3D" id="3.30.70.270">
    <property type="match status" value="1"/>
</dbReference>
<name>A0ABR6VLA0_9FIRM</name>
<dbReference type="InterPro" id="IPR052117">
    <property type="entry name" value="Cas10/Csm1_subtype-III-A"/>
</dbReference>
<accession>A0ABR6VLA0</accession>
<reference evidence="5 6" key="1">
    <citation type="submission" date="2020-08" db="EMBL/GenBank/DDBJ databases">
        <authorList>
            <person name="Liu C."/>
            <person name="Sun Q."/>
        </authorList>
    </citation>
    <scope>NUCLEOTIDE SEQUENCE [LARGE SCALE GENOMIC DNA]</scope>
    <source>
        <strain evidence="5 6">NSJ-59</strain>
    </source>
</reference>
<dbReference type="InterPro" id="IPR043128">
    <property type="entry name" value="Rev_trsase/Diguanyl_cyclase"/>
</dbReference>
<evidence type="ECO:0000256" key="1">
    <source>
        <dbReference type="ARBA" id="ARBA00022741"/>
    </source>
</evidence>
<evidence type="ECO:0000313" key="5">
    <source>
        <dbReference type="EMBL" id="MBC3537943.1"/>
    </source>
</evidence>
<keyword evidence="2" id="KW-0051">Antiviral defense</keyword>
<evidence type="ECO:0000259" key="4">
    <source>
        <dbReference type="Pfam" id="PF22335"/>
    </source>
</evidence>
<feature type="domain" description="CRISPR RNA silencing complex Cmr2-like C-terminal" evidence="3">
    <location>
        <begin position="104"/>
        <end position="188"/>
    </location>
</feature>